<evidence type="ECO:0000313" key="6">
    <source>
        <dbReference type="Proteomes" id="UP000663823"/>
    </source>
</evidence>
<keyword evidence="1" id="KW-0479">Metal-binding</keyword>
<gene>
    <name evidence="5" type="ORF">OTI717_LOCUS39076</name>
</gene>
<evidence type="ECO:0000256" key="3">
    <source>
        <dbReference type="ARBA" id="ARBA00022833"/>
    </source>
</evidence>
<dbReference type="Pfam" id="PF04500">
    <property type="entry name" value="FLYWCH"/>
    <property type="match status" value="1"/>
</dbReference>
<feature type="domain" description="FLYWCH-type" evidence="4">
    <location>
        <begin position="1"/>
        <end position="49"/>
    </location>
</feature>
<keyword evidence="3" id="KW-0862">Zinc</keyword>
<dbReference type="Gene3D" id="2.20.25.240">
    <property type="match status" value="1"/>
</dbReference>
<organism evidence="5 6">
    <name type="scientific">Rotaria sordida</name>
    <dbReference type="NCBI Taxonomy" id="392033"/>
    <lineage>
        <taxon>Eukaryota</taxon>
        <taxon>Metazoa</taxon>
        <taxon>Spiralia</taxon>
        <taxon>Gnathifera</taxon>
        <taxon>Rotifera</taxon>
        <taxon>Eurotatoria</taxon>
        <taxon>Bdelloidea</taxon>
        <taxon>Philodinida</taxon>
        <taxon>Philodinidae</taxon>
        <taxon>Rotaria</taxon>
    </lineage>
</organism>
<evidence type="ECO:0000256" key="2">
    <source>
        <dbReference type="ARBA" id="ARBA00022771"/>
    </source>
</evidence>
<dbReference type="EMBL" id="CAJOAX010023579">
    <property type="protein sequence ID" value="CAF4213336.1"/>
    <property type="molecule type" value="Genomic_DNA"/>
</dbReference>
<evidence type="ECO:0000313" key="5">
    <source>
        <dbReference type="EMBL" id="CAF4213336.1"/>
    </source>
</evidence>
<keyword evidence="2" id="KW-0863">Zinc-finger</keyword>
<dbReference type="Proteomes" id="UP000663823">
    <property type="component" value="Unassembled WGS sequence"/>
</dbReference>
<dbReference type="AlphaFoldDB" id="A0A820BY27"/>
<dbReference type="GO" id="GO:0008270">
    <property type="term" value="F:zinc ion binding"/>
    <property type="evidence" value="ECO:0007669"/>
    <property type="project" value="UniProtKB-KW"/>
</dbReference>
<evidence type="ECO:0000256" key="1">
    <source>
        <dbReference type="ARBA" id="ARBA00022723"/>
    </source>
</evidence>
<accession>A0A820BY27</accession>
<evidence type="ECO:0000259" key="4">
    <source>
        <dbReference type="Pfam" id="PF04500"/>
    </source>
</evidence>
<protein>
    <recommendedName>
        <fullName evidence="4">FLYWCH-type domain-containing protein</fullName>
    </recommendedName>
</protein>
<reference evidence="5" key="1">
    <citation type="submission" date="2021-02" db="EMBL/GenBank/DDBJ databases">
        <authorList>
            <person name="Nowell W R."/>
        </authorList>
    </citation>
    <scope>NUCLEOTIDE SEQUENCE</scope>
</reference>
<proteinExistence type="predicted"/>
<comment type="caution">
    <text evidence="5">The sequence shown here is derived from an EMBL/GenBank/DDBJ whole genome shotgun (WGS) entry which is preliminary data.</text>
</comment>
<dbReference type="InterPro" id="IPR007588">
    <property type="entry name" value="Znf_FLYWCH"/>
</dbReference>
<name>A0A820BY27_9BILA</name>
<sequence>MLVIDNYVFKLNKTTTTTKYYRCEHRECGATVHTDINDVLLKTKGDHCHVIEPEKNKIRIFKQVVKERAINESTPIPKIYEEESAKMILSPATIAILPSQREMSSSLNKTRRLETPRIPDSQIFDIPDIYTKTLKNKEFLCVDKMIKRKTRILLFASNEQLKLLFENPIVFMDGTFSACPKVFDQVFTIHSIKYEQC</sequence>